<sequence>MKTDRQIKQEVEDELTGDPMIDVAHFDVDVAGHIVTLTGHPSSYAEKLAAEKAANRVAGVRAVVVDVQVRLPSDDVRTDEAIADAVRSTLHWTVGLHDAAVHVQVEAGWVTLSGQVDWPYQSHVAARAISQMRGVTGVTNQIEVLGDISADEIAGGIRRAMQRHAEREANHIDVTVKDGTVTLAGKVGSYAERAVARGAAWSARGVRAVVDDLVVE</sequence>
<reference evidence="3 5" key="1">
    <citation type="submission" date="2014-08" db="EMBL/GenBank/DDBJ databases">
        <authorList>
            <person name="Bunnell A."/>
            <person name="Chain P.S."/>
            <person name="Chertkov O."/>
            <person name="Currie B.J."/>
            <person name="Daligault H.E."/>
            <person name="Davenport K.W."/>
            <person name="Davis C."/>
            <person name="Gleasner C.D."/>
            <person name="Johnson S.L."/>
            <person name="Kaestli M."/>
            <person name="Koren S."/>
            <person name="Kunde Y.A."/>
            <person name="Mayo M."/>
            <person name="McMurry K.K."/>
            <person name="Price E.P."/>
            <person name="Reitenga K.G."/>
            <person name="Robison R."/>
            <person name="Rosovitz M.J."/>
            <person name="Sarovich D.S."/>
            <person name="Teshima H."/>
        </authorList>
    </citation>
    <scope>NUCLEOTIDE SEQUENCE [LARGE SCALE GENOMIC DNA]</scope>
    <source>
        <strain evidence="3 5">MSHR44</strain>
    </source>
</reference>
<evidence type="ECO:0000313" key="5">
    <source>
        <dbReference type="Proteomes" id="UP000030475"/>
    </source>
</evidence>
<dbReference type="PROSITE" id="PS50914">
    <property type="entry name" value="BON"/>
    <property type="match status" value="3"/>
</dbReference>
<dbReference type="EMBL" id="JQIM01000008">
    <property type="protein sequence ID" value="KGX16637.1"/>
    <property type="molecule type" value="Genomic_DNA"/>
</dbReference>
<name>A0A069BF33_BURPE</name>
<gene>
    <name evidence="4" type="ORF">CWD88_05875</name>
    <name evidence="3" type="ORF">Y036_5619</name>
</gene>
<dbReference type="PANTHER" id="PTHR34606:SF4">
    <property type="entry name" value="OUTER MEMBRANE LIPOPROTEIN DOLP"/>
    <property type="match status" value="1"/>
</dbReference>
<evidence type="ECO:0000256" key="1">
    <source>
        <dbReference type="ARBA" id="ARBA00022729"/>
    </source>
</evidence>
<accession>A0A069BF33</accession>
<dbReference type="SMART" id="SM00749">
    <property type="entry name" value="BON"/>
    <property type="match status" value="3"/>
</dbReference>
<evidence type="ECO:0000313" key="3">
    <source>
        <dbReference type="EMBL" id="KGX16637.1"/>
    </source>
</evidence>
<evidence type="ECO:0000313" key="6">
    <source>
        <dbReference type="Proteomes" id="UP000231878"/>
    </source>
</evidence>
<proteinExistence type="predicted"/>
<dbReference type="PANTHER" id="PTHR34606">
    <property type="entry name" value="BON DOMAIN-CONTAINING PROTEIN"/>
    <property type="match status" value="1"/>
</dbReference>
<dbReference type="InterPro" id="IPR007055">
    <property type="entry name" value="BON_dom"/>
</dbReference>
<organism evidence="3 5">
    <name type="scientific">Burkholderia pseudomallei</name>
    <name type="common">Pseudomonas pseudomallei</name>
    <dbReference type="NCBI Taxonomy" id="28450"/>
    <lineage>
        <taxon>Bacteria</taxon>
        <taxon>Pseudomonadati</taxon>
        <taxon>Pseudomonadota</taxon>
        <taxon>Betaproteobacteria</taxon>
        <taxon>Burkholderiales</taxon>
        <taxon>Burkholderiaceae</taxon>
        <taxon>Burkholderia</taxon>
        <taxon>pseudomallei group</taxon>
    </lineage>
</organism>
<dbReference type="Pfam" id="PF04972">
    <property type="entry name" value="BON"/>
    <property type="match status" value="3"/>
</dbReference>
<keyword evidence="1" id="KW-0732">Signal</keyword>
<dbReference type="GeneID" id="93064149"/>
<dbReference type="Proteomes" id="UP000231878">
    <property type="component" value="Unassembled WGS sequence"/>
</dbReference>
<protein>
    <submittedName>
        <fullName evidence="3">BON domain protein</fullName>
    </submittedName>
    <submittedName>
        <fullName evidence="4">BON domain-containing protein</fullName>
    </submittedName>
</protein>
<reference evidence="4 6" key="2">
    <citation type="submission" date="2017-11" db="EMBL/GenBank/DDBJ databases">
        <title>Molecular characterization of Burkholderia pseudomallei and closely related isolates from Vietnam.</title>
        <authorList>
            <person name="Ustinov D.V."/>
            <person name="Antonov A.S."/>
            <person name="Avdusheva E.F."/>
            <person name="Shpak I.M."/>
            <person name="Zakharova I.B."/>
            <person name="Thi L.A."/>
            <person name="Teteryatnikova N."/>
            <person name="Lopasteyskaya Y.A."/>
            <person name="Kuzyutina J.A."/>
            <person name="Ngo T.N."/>
            <person name="Victorov D.V."/>
        </authorList>
    </citation>
    <scope>NUCLEOTIDE SEQUENCE [LARGE SCALE GENOMIC DNA]</scope>
    <source>
        <strain evidence="4 6">V1512</strain>
    </source>
</reference>
<dbReference type="Proteomes" id="UP000030475">
    <property type="component" value="Unassembled WGS sequence"/>
</dbReference>
<feature type="domain" description="BON" evidence="2">
    <location>
        <begin position="78"/>
        <end position="146"/>
    </location>
</feature>
<dbReference type="OMA" id="SYAKKWA"/>
<evidence type="ECO:0000259" key="2">
    <source>
        <dbReference type="PROSITE" id="PS50914"/>
    </source>
</evidence>
<dbReference type="Gene3D" id="3.30.1340.30">
    <property type="match status" value="3"/>
</dbReference>
<dbReference type="RefSeq" id="WP_004187971.1">
    <property type="nucleotide sequence ID" value="NZ_AP028072.1"/>
</dbReference>
<dbReference type="eggNOG" id="COG2823">
    <property type="taxonomic scope" value="Bacteria"/>
</dbReference>
<feature type="domain" description="BON" evidence="2">
    <location>
        <begin position="149"/>
        <end position="216"/>
    </location>
</feature>
<dbReference type="InterPro" id="IPR014004">
    <property type="entry name" value="Transpt-assoc_nodulatn_dom_bac"/>
</dbReference>
<dbReference type="AlphaFoldDB" id="A0A069BF33"/>
<evidence type="ECO:0000313" key="4">
    <source>
        <dbReference type="EMBL" id="PJO67024.1"/>
    </source>
</evidence>
<dbReference type="OrthoDB" id="870892at2"/>
<comment type="caution">
    <text evidence="3">The sequence shown here is derived from an EMBL/GenBank/DDBJ whole genome shotgun (WGS) entry which is preliminary data.</text>
</comment>
<dbReference type="EMBL" id="PHRB01000004">
    <property type="protein sequence ID" value="PJO67024.1"/>
    <property type="molecule type" value="Genomic_DNA"/>
</dbReference>
<dbReference type="KEGG" id="but:X994_5172"/>
<feature type="domain" description="BON" evidence="2">
    <location>
        <begin position="3"/>
        <end position="73"/>
    </location>
</feature>
<dbReference type="InterPro" id="IPR051686">
    <property type="entry name" value="Lipoprotein_DolP"/>
</dbReference>